<dbReference type="PANTHER" id="PTHR42754">
    <property type="entry name" value="ENDOGLUCANASE"/>
    <property type="match status" value="1"/>
</dbReference>
<keyword evidence="1" id="KW-0732">Signal</keyword>
<protein>
    <submittedName>
        <fullName evidence="2">T9SS type A sorting domain-containing protein</fullName>
    </submittedName>
</protein>
<feature type="signal peptide" evidence="1">
    <location>
        <begin position="1"/>
        <end position="22"/>
    </location>
</feature>
<accession>A0A7C3Z1U8</accession>
<organism evidence="2">
    <name type="scientific">candidate division WOR-3 bacterium</name>
    <dbReference type="NCBI Taxonomy" id="2052148"/>
    <lineage>
        <taxon>Bacteria</taxon>
        <taxon>Bacteria division WOR-3</taxon>
    </lineage>
</organism>
<comment type="caution">
    <text evidence="2">The sequence shown here is derived from an EMBL/GenBank/DDBJ whole genome shotgun (WGS) entry which is preliminary data.</text>
</comment>
<dbReference type="EMBL" id="DTMQ01000003">
    <property type="protein sequence ID" value="HGE98519.1"/>
    <property type="molecule type" value="Genomic_DNA"/>
</dbReference>
<name>A0A7C3Z1U8_UNCW3</name>
<reference evidence="2" key="1">
    <citation type="journal article" date="2020" name="mSystems">
        <title>Genome- and Community-Level Interaction Insights into Carbon Utilization and Element Cycling Functions of Hydrothermarchaeota in Hydrothermal Sediment.</title>
        <authorList>
            <person name="Zhou Z."/>
            <person name="Liu Y."/>
            <person name="Xu W."/>
            <person name="Pan J."/>
            <person name="Luo Z.H."/>
            <person name="Li M."/>
        </authorList>
    </citation>
    <scope>NUCLEOTIDE SEQUENCE [LARGE SCALE GENOMIC DNA]</scope>
    <source>
        <strain evidence="2">SpSt-906</strain>
    </source>
</reference>
<evidence type="ECO:0000313" key="2">
    <source>
        <dbReference type="EMBL" id="HGE98519.1"/>
    </source>
</evidence>
<sequence length="551" mass="61097">MRYTKIAIVVSLLVLSPLSLFGQPLPCKTYGGIQSERCFALVPADTGYCLAGWTKSFGPGTPQFTNVLIVKTNQLGIPQWAKMSIGLQDDEAYSMVRTFDGGYALTGWTKSYGVGAPNFSNIFVLKLNSIGIFQWGKVFGGDSNDQAYSIIQTNDSGYAVAGWTRSFGPPPMPNIIVLKLDKNGNLQWANIYWQALAAAEEEGYGITELKGAPLPFRYAVCGRFRLSGQLNWNAFVMALDTMGNVLWVRDILPELHDNEAYSVVWDSVSGTIGVAGWTNNFGPNAPPFANLFVWRLTFFGGYVWGKVYGWAEDDEKVMDDRSLIVTSDGGYAVAGWTKSKGPSAPPNPNFLILKLNPMGTIQWSRVHPSMPGANFEEANPMIQTINGYAIAGWTSSFGLGGDDFHFLTLDPNGNRPACVLDSVPMTDSFWQINDSMIYYYARFPVDSMVLRDTIVRYTDVCTTGVKINEAPGKIGELSFWAFTNEIRFNLSEDGNFQFSLYDVNGRQVLILAKGFFKAGEYTLTLPHRLRGLYFLELNGESKRKTIKVLKF</sequence>
<evidence type="ECO:0000256" key="1">
    <source>
        <dbReference type="SAM" id="SignalP"/>
    </source>
</evidence>
<dbReference type="AlphaFoldDB" id="A0A7C3Z1U8"/>
<dbReference type="PANTHER" id="PTHR42754:SF1">
    <property type="entry name" value="LIPOPROTEIN"/>
    <property type="match status" value="1"/>
</dbReference>
<dbReference type="InterPro" id="IPR026444">
    <property type="entry name" value="Secre_tail"/>
</dbReference>
<proteinExistence type="predicted"/>
<feature type="chain" id="PRO_5027713970" evidence="1">
    <location>
        <begin position="23"/>
        <end position="551"/>
    </location>
</feature>
<dbReference type="NCBIfam" id="TIGR04183">
    <property type="entry name" value="Por_Secre_tail"/>
    <property type="match status" value="1"/>
</dbReference>
<gene>
    <name evidence="2" type="ORF">ENX07_00350</name>
</gene>